<organism evidence="13 14">
    <name type="scientific">Skeletonema marinoi</name>
    <dbReference type="NCBI Taxonomy" id="267567"/>
    <lineage>
        <taxon>Eukaryota</taxon>
        <taxon>Sar</taxon>
        <taxon>Stramenopiles</taxon>
        <taxon>Ochrophyta</taxon>
        <taxon>Bacillariophyta</taxon>
        <taxon>Coscinodiscophyceae</taxon>
        <taxon>Thalassiosirophycidae</taxon>
        <taxon>Thalassiosirales</taxon>
        <taxon>Skeletonemataceae</taxon>
        <taxon>Skeletonema</taxon>
        <taxon>Skeletonema marinoi-dohrnii complex</taxon>
    </lineage>
</organism>
<evidence type="ECO:0000259" key="12">
    <source>
        <dbReference type="PROSITE" id="PS50011"/>
    </source>
</evidence>
<dbReference type="GO" id="GO:0004674">
    <property type="term" value="F:protein serine/threonine kinase activity"/>
    <property type="evidence" value="ECO:0007669"/>
    <property type="project" value="UniProtKB-KW"/>
</dbReference>
<dbReference type="InterPro" id="IPR045162">
    <property type="entry name" value="Vps15-like"/>
</dbReference>
<keyword evidence="3 10" id="KW-0853">WD repeat</keyword>
<evidence type="ECO:0000256" key="6">
    <source>
        <dbReference type="ARBA" id="ARBA00022741"/>
    </source>
</evidence>
<feature type="region of interest" description="Disordered" evidence="11">
    <location>
        <begin position="1647"/>
        <end position="1666"/>
    </location>
</feature>
<evidence type="ECO:0000256" key="2">
    <source>
        <dbReference type="ARBA" id="ARBA00022527"/>
    </source>
</evidence>
<feature type="domain" description="Protein kinase" evidence="12">
    <location>
        <begin position="126"/>
        <end position="482"/>
    </location>
</feature>
<dbReference type="Gene3D" id="1.10.510.10">
    <property type="entry name" value="Transferase(Phosphotransferase) domain 1"/>
    <property type="match status" value="1"/>
</dbReference>
<evidence type="ECO:0000313" key="13">
    <source>
        <dbReference type="EMBL" id="KAK1740690.1"/>
    </source>
</evidence>
<keyword evidence="5" id="KW-0677">Repeat</keyword>
<protein>
    <recommendedName>
        <fullName evidence="1">non-specific serine/threonine protein kinase</fullName>
        <ecNumber evidence="1">2.7.11.1</ecNumber>
    </recommendedName>
</protein>
<evidence type="ECO:0000256" key="11">
    <source>
        <dbReference type="SAM" id="MobiDB-lite"/>
    </source>
</evidence>
<sequence length="1700" mass="186114">MGNSPSSHSDSSGGGGANETASNKVPAGASSAASSGALSSPTKPNFRGTFNPNISIQTLGSGGPGDDAGAYYNLENPTSNNVGLGAALVGGGGANNNNNISGSGDVILSSLPKDLSPSYLGGQIVAIQRLLPGSGRMMRSYRMRVRVAKIDSNSNSGAAANNSTANPTSNNTAGSDNTNRSNGVSTIELACKSFIVRSEKGETQLRMALTEGDAELKRLRTLLSDPAKHPHILSYSRWMIGSSSSSNSQPANNFPVARPIYLIRQHAHASLSDRLFSRPFLTLIEKNWITFQLLKALQSLHDAGVCHGHLTTENILLTSWNWVLISDVGCQHFKPVALPDDDPGLWIHWFEGRGDEQVKRESWVGHHRGGDKKCCLAPERFYTPGCDEGEIATELTPANDIFSLGCVLIELFLGGERALDLGDLMEYRRQGKDSTTLPQTLKQKLDKIESSKMRAACKNMMSLDPSARLSPIEYLERLSPSSKTKSKHETKADKSSSSTAPMPACFQAALYPFMLRLRTEILSPDARIALVACHYGSILKAAVGVEDDWGDAYFARVLGPTLSRIESLSQSKDSPISAVQTSKNQSTSANVDIGSFSLDRLLMETETLLRQLDSGMDSIKCNGKNDHSSSAKVSKLVDDFTQSTRQPSAPHSSIMVLLQVVFSAVRHVQRTSSKFVALKLMHRIAFFSSDDIRLQRIVPFVTSLLQDSEPIVRASSISVLASVLATVTSFPPSDAQIFPKYVFKKVAHLITDASLIVRVAFAKNIAILAETAMRFLDIGHSVSLYEAVAGRQSLESSGSKEEKTRTKSAIFSEEAASLLNKESAASNDNQRDATNTTTVTIRNTYDSDLAVLHEVVFRWMIHITTDTSDHSSQSKQALLSDLPRLCNFFRAEYSFQLLPVIVSFLNDRKDWQLRAALCRHLPSVCISVGRAATEQFVIPCIETALNDEVEKVIIEALNCLSTLISLSLLTRVTLLGNELAGNSSPRRSRRKKQGVVKKCASLLVNPSPIVRKYAAALVITSWKILDETDAEVFLNILLRPYLRYKPMAFDSMLHLFACLKPPQPKNNITTDALTAQSNIDMEIEISAKIASILSVPNQQSVELMTSCVPKFYEAMMRSSLENQALSASFLSLGFVALCRVYALNMEDPPCTSNRIMCNTANNNKFSESIKKNIAIDEEEMTNIMNSLEVNAVEAAVNGEWGSAAVIDQTIPEHSFVHNKIQPLSVPPLTPRLGVASTYNPDPSIRQHWSPKEDNMIGSTSVTEHSGPINRLAVSADHSFFASACFDGTSKVFELRQVQDSGGELQSCITYDGHKQVGNVRINDVTILQNSHSVATAASDGSLHVWRVDMVSSQQQTQLNSQSPVRINRPRVSGHCAVRTIDTNEGELLAVKHFNTPSASILTYATQRGNIHSLDLRCGREPFSLHMRPELGYLTAMEVGNDKNWIVAGTSRGFIGLWDIRFQTMVKLWRHSRDSPIRRLTNAFGSDANETFTRPLVFMGCDTNEASLFDVSNGDCRQCYRVLDSSFSYVDQSALPLEYLSRPYLESVNIRKRRIVSLNKALQLSTRGASLGVNVNALVASINRRGKSFLVTGGSDHMIRYWDLNSSSKSYVVSGLARHQPPAEFESVKMGGESRLILCRQPSTPPVNLVESSRVPSRNREGIAKGDGANHRDAILDLKLVKYPQMGLLSSSRDGTIKLWS</sequence>
<reference evidence="13" key="1">
    <citation type="submission" date="2023-06" db="EMBL/GenBank/DDBJ databases">
        <title>Survivors Of The Sea: Transcriptome response of Skeletonema marinoi to long-term dormancy.</title>
        <authorList>
            <person name="Pinder M.I.M."/>
            <person name="Kourtchenko O."/>
            <person name="Robertson E.K."/>
            <person name="Larsson T."/>
            <person name="Maumus F."/>
            <person name="Osuna-Cruz C.M."/>
            <person name="Vancaester E."/>
            <person name="Stenow R."/>
            <person name="Vandepoele K."/>
            <person name="Ploug H."/>
            <person name="Bruchert V."/>
            <person name="Godhe A."/>
            <person name="Topel M."/>
        </authorList>
    </citation>
    <scope>NUCLEOTIDE SEQUENCE</scope>
    <source>
        <strain evidence="13">R05AC</strain>
    </source>
</reference>
<evidence type="ECO:0000256" key="9">
    <source>
        <dbReference type="PROSITE-ProRule" id="PRU00103"/>
    </source>
</evidence>
<dbReference type="GO" id="GO:0005770">
    <property type="term" value="C:late endosome"/>
    <property type="evidence" value="ECO:0007669"/>
    <property type="project" value="TreeGrafter"/>
</dbReference>
<dbReference type="Gene3D" id="1.25.10.10">
    <property type="entry name" value="Leucine-rich Repeat Variant"/>
    <property type="match status" value="2"/>
</dbReference>
<dbReference type="GO" id="GO:0034271">
    <property type="term" value="C:phosphatidylinositol 3-kinase complex, class III, type I"/>
    <property type="evidence" value="ECO:0007669"/>
    <property type="project" value="TreeGrafter"/>
</dbReference>
<dbReference type="GO" id="GO:0016236">
    <property type="term" value="P:macroautophagy"/>
    <property type="evidence" value="ECO:0007669"/>
    <property type="project" value="InterPro"/>
</dbReference>
<dbReference type="GO" id="GO:0071561">
    <property type="term" value="C:nucleus-vacuole junction"/>
    <property type="evidence" value="ECO:0007669"/>
    <property type="project" value="TreeGrafter"/>
</dbReference>
<proteinExistence type="predicted"/>
<feature type="region of interest" description="Disordered" evidence="11">
    <location>
        <begin position="1"/>
        <end position="52"/>
    </location>
</feature>
<keyword evidence="8" id="KW-0067">ATP-binding</keyword>
<dbReference type="InterPro" id="IPR011009">
    <property type="entry name" value="Kinase-like_dom_sf"/>
</dbReference>
<dbReference type="GO" id="GO:0006623">
    <property type="term" value="P:protein targeting to vacuole"/>
    <property type="evidence" value="ECO:0007669"/>
    <property type="project" value="TreeGrafter"/>
</dbReference>
<dbReference type="InterPro" id="IPR016024">
    <property type="entry name" value="ARM-type_fold"/>
</dbReference>
<dbReference type="SMART" id="SM00320">
    <property type="entry name" value="WD40"/>
    <property type="match status" value="5"/>
</dbReference>
<evidence type="ECO:0000256" key="8">
    <source>
        <dbReference type="ARBA" id="ARBA00022840"/>
    </source>
</evidence>
<dbReference type="InterPro" id="IPR055231">
    <property type="entry name" value="2AA_helical"/>
</dbReference>
<evidence type="ECO:0000256" key="10">
    <source>
        <dbReference type="PROSITE-ProRule" id="PRU00221"/>
    </source>
</evidence>
<feature type="compositionally biased region" description="Low complexity" evidence="11">
    <location>
        <begin position="27"/>
        <end position="40"/>
    </location>
</feature>
<dbReference type="SUPFAM" id="SSF56112">
    <property type="entry name" value="Protein kinase-like (PK-like)"/>
    <property type="match status" value="1"/>
</dbReference>
<dbReference type="SUPFAM" id="SSF50978">
    <property type="entry name" value="WD40 repeat-like"/>
    <property type="match status" value="1"/>
</dbReference>
<dbReference type="InterPro" id="IPR015943">
    <property type="entry name" value="WD40/YVTN_repeat-like_dom_sf"/>
</dbReference>
<feature type="compositionally biased region" description="Basic and acidic residues" evidence="11">
    <location>
        <begin position="1657"/>
        <end position="1666"/>
    </location>
</feature>
<dbReference type="InterPro" id="IPR021133">
    <property type="entry name" value="HEAT_type_2"/>
</dbReference>
<keyword evidence="6" id="KW-0547">Nucleotide-binding</keyword>
<feature type="compositionally biased region" description="Low complexity" evidence="11">
    <location>
        <begin position="153"/>
        <end position="175"/>
    </location>
</feature>
<feature type="repeat" description="WD" evidence="10">
    <location>
        <begin position="1687"/>
        <end position="1700"/>
    </location>
</feature>
<comment type="caution">
    <text evidence="13">The sequence shown here is derived from an EMBL/GenBank/DDBJ whole genome shotgun (WGS) entry which is preliminary data.</text>
</comment>
<dbReference type="Proteomes" id="UP001224775">
    <property type="component" value="Unassembled WGS sequence"/>
</dbReference>
<dbReference type="PROSITE" id="PS50077">
    <property type="entry name" value="HEAT_REPEAT"/>
    <property type="match status" value="1"/>
</dbReference>
<dbReference type="PANTHER" id="PTHR17583:SF0">
    <property type="entry name" value="PHOSPHOINOSITIDE 3-KINASE REGULATORY SUBUNIT 4"/>
    <property type="match status" value="1"/>
</dbReference>
<dbReference type="PROSITE" id="PS50082">
    <property type="entry name" value="WD_REPEATS_2"/>
    <property type="match status" value="2"/>
</dbReference>
<evidence type="ECO:0000256" key="5">
    <source>
        <dbReference type="ARBA" id="ARBA00022737"/>
    </source>
</evidence>
<keyword evidence="4 13" id="KW-0808">Transferase</keyword>
<feature type="repeat" description="WD" evidence="10">
    <location>
        <begin position="1587"/>
        <end position="1611"/>
    </location>
</feature>
<dbReference type="Pfam" id="PF00400">
    <property type="entry name" value="WD40"/>
    <property type="match status" value="3"/>
</dbReference>
<keyword evidence="14" id="KW-1185">Reference proteome</keyword>
<feature type="region of interest" description="Disordered" evidence="11">
    <location>
        <begin position="153"/>
        <end position="182"/>
    </location>
</feature>
<dbReference type="GO" id="GO:0005524">
    <property type="term" value="F:ATP binding"/>
    <property type="evidence" value="ECO:0007669"/>
    <property type="project" value="UniProtKB-KW"/>
</dbReference>
<dbReference type="SMART" id="SM00220">
    <property type="entry name" value="S_TKc"/>
    <property type="match status" value="1"/>
</dbReference>
<dbReference type="PANTHER" id="PTHR17583">
    <property type="entry name" value="PHOSPHOINOSITIDE 3-KINASE REGULATORY SUBUNIT 4"/>
    <property type="match status" value="1"/>
</dbReference>
<dbReference type="Gene3D" id="2.130.10.10">
    <property type="entry name" value="YVTN repeat-like/Quinoprotein amine dehydrogenase"/>
    <property type="match status" value="2"/>
</dbReference>
<dbReference type="Pfam" id="PF22956">
    <property type="entry name" value="VPS15-like_hel"/>
    <property type="match status" value="1"/>
</dbReference>
<dbReference type="EMBL" id="JATAAI010000015">
    <property type="protein sequence ID" value="KAK1740690.1"/>
    <property type="molecule type" value="Genomic_DNA"/>
</dbReference>
<dbReference type="InterPro" id="IPR000719">
    <property type="entry name" value="Prot_kinase_dom"/>
</dbReference>
<gene>
    <name evidence="13" type="ORF">QTG54_008785</name>
</gene>
<feature type="repeat" description="HEAT" evidence="9">
    <location>
        <begin position="697"/>
        <end position="729"/>
    </location>
</feature>
<accession>A0AAD8Y8Z2</accession>
<dbReference type="GO" id="GO:0034272">
    <property type="term" value="C:phosphatidylinositol 3-kinase complex, class III, type II"/>
    <property type="evidence" value="ECO:0007669"/>
    <property type="project" value="TreeGrafter"/>
</dbReference>
<evidence type="ECO:0000256" key="1">
    <source>
        <dbReference type="ARBA" id="ARBA00012513"/>
    </source>
</evidence>
<dbReference type="PROSITE" id="PS50294">
    <property type="entry name" value="WD_REPEATS_REGION"/>
    <property type="match status" value="1"/>
</dbReference>
<dbReference type="InterPro" id="IPR001680">
    <property type="entry name" value="WD40_rpt"/>
</dbReference>
<dbReference type="SUPFAM" id="SSF48371">
    <property type="entry name" value="ARM repeat"/>
    <property type="match status" value="1"/>
</dbReference>
<feature type="region of interest" description="Disordered" evidence="11">
    <location>
        <begin position="478"/>
        <end position="500"/>
    </location>
</feature>
<evidence type="ECO:0000256" key="4">
    <source>
        <dbReference type="ARBA" id="ARBA00022679"/>
    </source>
</evidence>
<feature type="region of interest" description="Disordered" evidence="11">
    <location>
        <begin position="1241"/>
        <end position="1261"/>
    </location>
</feature>
<evidence type="ECO:0000256" key="7">
    <source>
        <dbReference type="ARBA" id="ARBA00022777"/>
    </source>
</evidence>
<dbReference type="EC" id="2.7.11.1" evidence="1"/>
<dbReference type="GO" id="GO:0045324">
    <property type="term" value="P:late endosome to vacuole transport"/>
    <property type="evidence" value="ECO:0007669"/>
    <property type="project" value="InterPro"/>
</dbReference>
<keyword evidence="7" id="KW-0418">Kinase</keyword>
<dbReference type="InterPro" id="IPR011989">
    <property type="entry name" value="ARM-like"/>
</dbReference>
<name>A0AAD8Y8Z2_9STRA</name>
<dbReference type="InterPro" id="IPR036322">
    <property type="entry name" value="WD40_repeat_dom_sf"/>
</dbReference>
<dbReference type="PROSITE" id="PS50011">
    <property type="entry name" value="PROTEIN_KINASE_DOM"/>
    <property type="match status" value="1"/>
</dbReference>
<evidence type="ECO:0000256" key="3">
    <source>
        <dbReference type="ARBA" id="ARBA00022574"/>
    </source>
</evidence>
<feature type="compositionally biased region" description="Low complexity" evidence="11">
    <location>
        <begin position="1"/>
        <end position="11"/>
    </location>
</feature>
<evidence type="ECO:0000313" key="14">
    <source>
        <dbReference type="Proteomes" id="UP001224775"/>
    </source>
</evidence>
<keyword evidence="2" id="KW-0723">Serine/threonine-protein kinase</keyword>